<evidence type="ECO:0000259" key="1">
    <source>
        <dbReference type="PROSITE" id="PS50206"/>
    </source>
</evidence>
<evidence type="ECO:0000313" key="2">
    <source>
        <dbReference type="EMBL" id="MBG6139762.1"/>
    </source>
</evidence>
<dbReference type="PANTHER" id="PTHR43031">
    <property type="entry name" value="FAD-DEPENDENT OXIDOREDUCTASE"/>
    <property type="match status" value="1"/>
</dbReference>
<dbReference type="PROSITE" id="PS50206">
    <property type="entry name" value="RHODANESE_3"/>
    <property type="match status" value="1"/>
</dbReference>
<comment type="caution">
    <text evidence="2">The sequence shown here is derived from an EMBL/GenBank/DDBJ whole genome shotgun (WGS) entry which is preliminary data.</text>
</comment>
<dbReference type="Pfam" id="PF00581">
    <property type="entry name" value="Rhodanese"/>
    <property type="match status" value="1"/>
</dbReference>
<dbReference type="AlphaFoldDB" id="A0A8J7GMK3"/>
<dbReference type="CDD" id="cd00158">
    <property type="entry name" value="RHOD"/>
    <property type="match status" value="1"/>
</dbReference>
<dbReference type="SUPFAM" id="SSF52821">
    <property type="entry name" value="Rhodanese/Cell cycle control phosphatase"/>
    <property type="match status" value="1"/>
</dbReference>
<sequence length="110" mass="11361">MFGEPLPSVSPSDVPAGAFLLDVREVDEWEAGHAPDAVHVPMSEIPARIAEVPEEGDVVVICRAGGRSARVVAYLQGNGRGNVFNLDGGMQAWDATGKPVVSAAGPGVVI</sequence>
<feature type="domain" description="Rhodanese" evidence="1">
    <location>
        <begin position="14"/>
        <end position="102"/>
    </location>
</feature>
<organism evidence="2 3">
    <name type="scientific">Longispora fulva</name>
    <dbReference type="NCBI Taxonomy" id="619741"/>
    <lineage>
        <taxon>Bacteria</taxon>
        <taxon>Bacillati</taxon>
        <taxon>Actinomycetota</taxon>
        <taxon>Actinomycetes</taxon>
        <taxon>Micromonosporales</taxon>
        <taxon>Micromonosporaceae</taxon>
        <taxon>Longispora</taxon>
    </lineage>
</organism>
<dbReference type="Proteomes" id="UP000622552">
    <property type="component" value="Unassembled WGS sequence"/>
</dbReference>
<dbReference type="RefSeq" id="WP_197006381.1">
    <property type="nucleotide sequence ID" value="NZ_BONS01000006.1"/>
</dbReference>
<dbReference type="SMART" id="SM00450">
    <property type="entry name" value="RHOD"/>
    <property type="match status" value="1"/>
</dbReference>
<protein>
    <submittedName>
        <fullName evidence="2">Rhodanese-related sulfurtransferase</fullName>
    </submittedName>
</protein>
<proteinExistence type="predicted"/>
<name>A0A8J7GMK3_9ACTN</name>
<accession>A0A8J7GMK3</accession>
<dbReference type="PANTHER" id="PTHR43031:SF17">
    <property type="entry name" value="SULFURTRANSFERASE YTWF-RELATED"/>
    <property type="match status" value="1"/>
</dbReference>
<dbReference type="InterPro" id="IPR001763">
    <property type="entry name" value="Rhodanese-like_dom"/>
</dbReference>
<evidence type="ECO:0000313" key="3">
    <source>
        <dbReference type="Proteomes" id="UP000622552"/>
    </source>
</evidence>
<dbReference type="EMBL" id="JADOUF010000001">
    <property type="protein sequence ID" value="MBG6139762.1"/>
    <property type="molecule type" value="Genomic_DNA"/>
</dbReference>
<gene>
    <name evidence="2" type="ORF">IW245_005956</name>
</gene>
<dbReference type="Gene3D" id="3.40.250.10">
    <property type="entry name" value="Rhodanese-like domain"/>
    <property type="match status" value="1"/>
</dbReference>
<reference evidence="2" key="1">
    <citation type="submission" date="2020-11" db="EMBL/GenBank/DDBJ databases">
        <title>Sequencing the genomes of 1000 actinobacteria strains.</title>
        <authorList>
            <person name="Klenk H.-P."/>
        </authorList>
    </citation>
    <scope>NUCLEOTIDE SEQUENCE</scope>
    <source>
        <strain evidence="2">DSM 45356</strain>
    </source>
</reference>
<dbReference type="InterPro" id="IPR036873">
    <property type="entry name" value="Rhodanese-like_dom_sf"/>
</dbReference>
<keyword evidence="3" id="KW-1185">Reference proteome</keyword>
<dbReference type="InterPro" id="IPR050229">
    <property type="entry name" value="GlpE_sulfurtransferase"/>
</dbReference>